<organism evidence="2 3">
    <name type="scientific">Rhipicephalus microplus</name>
    <name type="common">Cattle tick</name>
    <name type="synonym">Boophilus microplus</name>
    <dbReference type="NCBI Taxonomy" id="6941"/>
    <lineage>
        <taxon>Eukaryota</taxon>
        <taxon>Metazoa</taxon>
        <taxon>Ecdysozoa</taxon>
        <taxon>Arthropoda</taxon>
        <taxon>Chelicerata</taxon>
        <taxon>Arachnida</taxon>
        <taxon>Acari</taxon>
        <taxon>Parasitiformes</taxon>
        <taxon>Ixodida</taxon>
        <taxon>Ixodoidea</taxon>
        <taxon>Ixodidae</taxon>
        <taxon>Rhipicephalinae</taxon>
        <taxon>Rhipicephalus</taxon>
        <taxon>Boophilus</taxon>
    </lineage>
</organism>
<reference evidence="2" key="2">
    <citation type="submission" date="2021-09" db="EMBL/GenBank/DDBJ databases">
        <authorList>
            <person name="Jia N."/>
            <person name="Wang J."/>
            <person name="Shi W."/>
            <person name="Du L."/>
            <person name="Sun Y."/>
            <person name="Zhan W."/>
            <person name="Jiang J."/>
            <person name="Wang Q."/>
            <person name="Zhang B."/>
            <person name="Ji P."/>
            <person name="Sakyi L.B."/>
            <person name="Cui X."/>
            <person name="Yuan T."/>
            <person name="Jiang B."/>
            <person name="Yang W."/>
            <person name="Lam T.T.-Y."/>
            <person name="Chang Q."/>
            <person name="Ding S."/>
            <person name="Wang X."/>
            <person name="Zhu J."/>
            <person name="Ruan X."/>
            <person name="Zhao L."/>
            <person name="Wei J."/>
            <person name="Que T."/>
            <person name="Du C."/>
            <person name="Cheng J."/>
            <person name="Dai P."/>
            <person name="Han X."/>
            <person name="Huang E."/>
            <person name="Gao Y."/>
            <person name="Liu J."/>
            <person name="Shao H."/>
            <person name="Ye R."/>
            <person name="Li L."/>
            <person name="Wei W."/>
            <person name="Wang X."/>
            <person name="Wang C."/>
            <person name="Huo Q."/>
            <person name="Li W."/>
            <person name="Guo W."/>
            <person name="Chen H."/>
            <person name="Chen S."/>
            <person name="Zhou L."/>
            <person name="Zhou L."/>
            <person name="Ni X."/>
            <person name="Tian J."/>
            <person name="Zhou Y."/>
            <person name="Sheng Y."/>
            <person name="Liu T."/>
            <person name="Pan Y."/>
            <person name="Xia L."/>
            <person name="Li J."/>
            <person name="Zhao F."/>
            <person name="Cao W."/>
        </authorList>
    </citation>
    <scope>NUCLEOTIDE SEQUENCE</scope>
    <source>
        <strain evidence="2">Rmic-2018</strain>
        <tissue evidence="2">Larvae</tissue>
    </source>
</reference>
<accession>A0A9J6EYS2</accession>
<comment type="caution">
    <text evidence="2">The sequence shown here is derived from an EMBL/GenBank/DDBJ whole genome shotgun (WGS) entry which is preliminary data.</text>
</comment>
<feature type="region of interest" description="Disordered" evidence="1">
    <location>
        <begin position="1"/>
        <end position="75"/>
    </location>
</feature>
<sequence>MAPRFSHPRTGRLAGKRPTTNFRSKPTLQLQRHLQQPPQGARKDGRSACARATRPGREDQREDLRKAEDILRQPG</sequence>
<keyword evidence="3" id="KW-1185">Reference proteome</keyword>
<dbReference type="AlphaFoldDB" id="A0A9J6EYS2"/>
<dbReference type="EMBL" id="JABSTU010000001">
    <property type="protein sequence ID" value="KAH8039128.1"/>
    <property type="molecule type" value="Genomic_DNA"/>
</dbReference>
<evidence type="ECO:0000256" key="1">
    <source>
        <dbReference type="SAM" id="MobiDB-lite"/>
    </source>
</evidence>
<feature type="compositionally biased region" description="Basic residues" evidence="1">
    <location>
        <begin position="1"/>
        <end position="10"/>
    </location>
</feature>
<gene>
    <name evidence="2" type="ORF">HPB51_005304</name>
</gene>
<feature type="compositionally biased region" description="Basic and acidic residues" evidence="1">
    <location>
        <begin position="55"/>
        <end position="75"/>
    </location>
</feature>
<reference evidence="2" key="1">
    <citation type="journal article" date="2020" name="Cell">
        <title>Large-Scale Comparative Analyses of Tick Genomes Elucidate Their Genetic Diversity and Vector Capacities.</title>
        <authorList>
            <consortium name="Tick Genome and Microbiome Consortium (TIGMIC)"/>
            <person name="Jia N."/>
            <person name="Wang J."/>
            <person name="Shi W."/>
            <person name="Du L."/>
            <person name="Sun Y."/>
            <person name="Zhan W."/>
            <person name="Jiang J.F."/>
            <person name="Wang Q."/>
            <person name="Zhang B."/>
            <person name="Ji P."/>
            <person name="Bell-Sakyi L."/>
            <person name="Cui X.M."/>
            <person name="Yuan T.T."/>
            <person name="Jiang B.G."/>
            <person name="Yang W.F."/>
            <person name="Lam T.T."/>
            <person name="Chang Q.C."/>
            <person name="Ding S.J."/>
            <person name="Wang X.J."/>
            <person name="Zhu J.G."/>
            <person name="Ruan X.D."/>
            <person name="Zhao L."/>
            <person name="Wei J.T."/>
            <person name="Ye R.Z."/>
            <person name="Que T.C."/>
            <person name="Du C.H."/>
            <person name="Zhou Y.H."/>
            <person name="Cheng J.X."/>
            <person name="Dai P.F."/>
            <person name="Guo W.B."/>
            <person name="Han X.H."/>
            <person name="Huang E.J."/>
            <person name="Li L.F."/>
            <person name="Wei W."/>
            <person name="Gao Y.C."/>
            <person name="Liu J.Z."/>
            <person name="Shao H.Z."/>
            <person name="Wang X."/>
            <person name="Wang C.C."/>
            <person name="Yang T.C."/>
            <person name="Huo Q.B."/>
            <person name="Li W."/>
            <person name="Chen H.Y."/>
            <person name="Chen S.E."/>
            <person name="Zhou L.G."/>
            <person name="Ni X.B."/>
            <person name="Tian J.H."/>
            <person name="Sheng Y."/>
            <person name="Liu T."/>
            <person name="Pan Y.S."/>
            <person name="Xia L.Y."/>
            <person name="Li J."/>
            <person name="Zhao F."/>
            <person name="Cao W.C."/>
        </authorList>
    </citation>
    <scope>NUCLEOTIDE SEQUENCE</scope>
    <source>
        <strain evidence="2">Rmic-2018</strain>
    </source>
</reference>
<protein>
    <submittedName>
        <fullName evidence="2">Uncharacterized protein</fullName>
    </submittedName>
</protein>
<feature type="compositionally biased region" description="Low complexity" evidence="1">
    <location>
        <begin position="26"/>
        <end position="39"/>
    </location>
</feature>
<evidence type="ECO:0000313" key="2">
    <source>
        <dbReference type="EMBL" id="KAH8039128.1"/>
    </source>
</evidence>
<dbReference type="Proteomes" id="UP000821866">
    <property type="component" value="Chromosome 1"/>
</dbReference>
<name>A0A9J6EYS2_RHIMP</name>
<proteinExistence type="predicted"/>
<evidence type="ECO:0000313" key="3">
    <source>
        <dbReference type="Proteomes" id="UP000821866"/>
    </source>
</evidence>